<dbReference type="InterPro" id="IPR000998">
    <property type="entry name" value="MAM_dom"/>
</dbReference>
<protein>
    <submittedName>
        <fullName evidence="3">MAM domain-containing protein meprin/A5/mu</fullName>
    </submittedName>
</protein>
<dbReference type="InterPro" id="IPR051560">
    <property type="entry name" value="MAM_domain-containing"/>
</dbReference>
<sequence>MKIHLINVGRIFILSTLILCTCQINGQSDFLTQHIEDDVTNNGFTNTSITPVSSLNSAFVLANNNRKVSAGQSGATTDVNAIDLAAARVLTATNALTYYKENNTLNTRINSSIWEYVGPAGGPNEMIVRGRYVVNLNGGTNSTTFGISGISNSQNCIPFITGIRTNVAIQGADSSTAIAYLENNTTLRVEKGSNANNVTVYITLVEFTGSNWTVLHGDSGNTASDTASITLRNNSDGSGTATNVNDWSEAIIFGHHRGDNNADGVNDAIADNWPLFQPGGNNQTVNWTFNANHDSNGTNRQFVHVLHNPNLTVTRFSDTQNGANESTIDISSAGLTDVNQALIIGSSITSGGGTAYGRGWRNYYFNSTTQAAHWAHRNNNTMNHEIQIVDLSNLTSSSCSTTIASFPYNEGFETGLGDWSQDTTNDDRDWTRQSGGTPSNNTGPSAAHEGSFYLFTEGSNPNFNSEFNLISPCIDLTSETAASLSFYYHMYGTNMGTLDVEVSTDGGATFGTPEWSATGELQTSNAQAWVQATVILDAYAGQTIQIRFSGLTGADFTSDMAIDDISVTTGAIVSTCSAATLTLPYTESFETGTNGWASGGADASRVNNPANSYDNSYSLMIRSNSGTASSFCSPSMDITSYNKVDFDFYFTAINFEQDELFYVEYSDDDGTTWTIAKIFEAGDVEGASAVRGDFDINNSTIFYNKTVTLQDSDYTFSSNSRFRIRAAASDTSDLVYVDNVSITGVTYTNPTIGPGGVTNDLDLWLRADRIDGTTVGTDGSLVTAWIDNGRGNDARTKATGLEPTYRNSAARNINFNPVIDFENDPNTAGSDMTYIDPRDKVLQGTGGFNSNDIFMVVIPDPTISTAILPLDTFTSTDPTGTTFDEDVTGFGYGNYSQRFTNENFGYAIGTSNAAGNGYGRGVTNTAINYNRVHIMNTRHNASDSDMEIYMNANQIGTVTSDVGDFAAVNNTRYWLGRSQYFQGSFDGRIAEVITYNARKNDADATQERNRIQSYLAIKYGITLEPTITAGVIEEGNIDYVDSDGSVIWDVSANTGYNFDIAGIGRDDASGLDQRQSRSVNTLVDGIGETRGILTMGLTSIEDT</sequence>
<dbReference type="Pfam" id="PF26628">
    <property type="entry name" value="DUF8202"/>
    <property type="match status" value="1"/>
</dbReference>
<feature type="region of interest" description="Disordered" evidence="1">
    <location>
        <begin position="415"/>
        <end position="448"/>
    </location>
</feature>
<dbReference type="GO" id="GO:0016020">
    <property type="term" value="C:membrane"/>
    <property type="evidence" value="ECO:0007669"/>
    <property type="project" value="InterPro"/>
</dbReference>
<feature type="compositionally biased region" description="Polar residues" evidence="1">
    <location>
        <begin position="432"/>
        <end position="444"/>
    </location>
</feature>
<dbReference type="InterPro" id="IPR013320">
    <property type="entry name" value="ConA-like_dom_sf"/>
</dbReference>
<reference evidence="3 4" key="1">
    <citation type="journal article" date="2015" name="Stand. Genomic Sci.">
        <title>Genomic Encyclopedia of Bacterial and Archaeal Type Strains, Phase III: the genomes of soil and plant-associated and newly described type strains.</title>
        <authorList>
            <person name="Whitman W.B."/>
            <person name="Woyke T."/>
            <person name="Klenk H.P."/>
            <person name="Zhou Y."/>
            <person name="Lilburn T.G."/>
            <person name="Beck B.J."/>
            <person name="De Vos P."/>
            <person name="Vandamme P."/>
            <person name="Eisen J.A."/>
            <person name="Garrity G."/>
            <person name="Hugenholtz P."/>
            <person name="Kyrpides N.C."/>
        </authorList>
    </citation>
    <scope>NUCLEOTIDE SEQUENCE [LARGE SCALE GENOMIC DNA]</scope>
    <source>
        <strain evidence="3 4">CECT 8445</strain>
    </source>
</reference>
<evidence type="ECO:0000259" key="2">
    <source>
        <dbReference type="PROSITE" id="PS50060"/>
    </source>
</evidence>
<dbReference type="PANTHER" id="PTHR23282:SF101">
    <property type="entry name" value="MAM DOMAIN-CONTAINING PROTEIN"/>
    <property type="match status" value="1"/>
</dbReference>
<organism evidence="3 4">
    <name type="scientific">Winogradskyella wandonensis</name>
    <dbReference type="NCBI Taxonomy" id="1442586"/>
    <lineage>
        <taxon>Bacteria</taxon>
        <taxon>Pseudomonadati</taxon>
        <taxon>Bacteroidota</taxon>
        <taxon>Flavobacteriia</taxon>
        <taxon>Flavobacteriales</taxon>
        <taxon>Flavobacteriaceae</taxon>
        <taxon>Winogradskyella</taxon>
    </lineage>
</organism>
<dbReference type="Gene3D" id="2.60.120.260">
    <property type="entry name" value="Galactose-binding domain-like"/>
    <property type="match status" value="1"/>
</dbReference>
<dbReference type="InterPro" id="IPR058515">
    <property type="entry name" value="DUF8202"/>
</dbReference>
<dbReference type="SMART" id="SM00137">
    <property type="entry name" value="MAM"/>
    <property type="match status" value="1"/>
</dbReference>
<dbReference type="NCBIfam" id="NF038128">
    <property type="entry name" value="choice_anch_J"/>
    <property type="match status" value="1"/>
</dbReference>
<dbReference type="Pfam" id="PF00629">
    <property type="entry name" value="MAM"/>
    <property type="match status" value="1"/>
</dbReference>
<keyword evidence="4" id="KW-1185">Reference proteome</keyword>
<accession>A0A4R1KH41</accession>
<evidence type="ECO:0000256" key="1">
    <source>
        <dbReference type="SAM" id="MobiDB-lite"/>
    </source>
</evidence>
<feature type="domain" description="MAM" evidence="2">
    <location>
        <begin position="408"/>
        <end position="578"/>
    </location>
</feature>
<gene>
    <name evidence="3" type="ORF">DFQ05_2753</name>
</gene>
<evidence type="ECO:0000313" key="3">
    <source>
        <dbReference type="EMBL" id="TCK64034.1"/>
    </source>
</evidence>
<feature type="non-terminal residue" evidence="3">
    <location>
        <position position="1103"/>
    </location>
</feature>
<dbReference type="PANTHER" id="PTHR23282">
    <property type="entry name" value="APICAL ENDOSOMAL GLYCOPROTEIN PRECURSOR"/>
    <property type="match status" value="1"/>
</dbReference>
<dbReference type="AlphaFoldDB" id="A0A4R1KH41"/>
<dbReference type="SUPFAM" id="SSF49899">
    <property type="entry name" value="Concanavalin A-like lectins/glucanases"/>
    <property type="match status" value="2"/>
</dbReference>
<dbReference type="GO" id="GO:0004553">
    <property type="term" value="F:hydrolase activity, hydrolyzing O-glycosyl compounds"/>
    <property type="evidence" value="ECO:0007669"/>
    <property type="project" value="UniProtKB-ARBA"/>
</dbReference>
<dbReference type="PROSITE" id="PS50060">
    <property type="entry name" value="MAM_2"/>
    <property type="match status" value="1"/>
</dbReference>
<dbReference type="CDD" id="cd06263">
    <property type="entry name" value="MAM"/>
    <property type="match status" value="1"/>
</dbReference>
<dbReference type="EMBL" id="SMGI01000010">
    <property type="protein sequence ID" value="TCK64034.1"/>
    <property type="molecule type" value="Genomic_DNA"/>
</dbReference>
<name>A0A4R1KH41_9FLAO</name>
<dbReference type="RefSeq" id="WP_199222007.1">
    <property type="nucleotide sequence ID" value="NZ_SMGI01000010.1"/>
</dbReference>
<proteinExistence type="predicted"/>
<dbReference type="Proteomes" id="UP000295714">
    <property type="component" value="Unassembled WGS sequence"/>
</dbReference>
<comment type="caution">
    <text evidence="3">The sequence shown here is derived from an EMBL/GenBank/DDBJ whole genome shotgun (WGS) entry which is preliminary data.</text>
</comment>
<dbReference type="Gene3D" id="2.60.120.200">
    <property type="match status" value="1"/>
</dbReference>
<dbReference type="GO" id="GO:0005975">
    <property type="term" value="P:carbohydrate metabolic process"/>
    <property type="evidence" value="ECO:0007669"/>
    <property type="project" value="UniProtKB-ARBA"/>
</dbReference>
<evidence type="ECO:0000313" key="4">
    <source>
        <dbReference type="Proteomes" id="UP000295714"/>
    </source>
</evidence>